<dbReference type="SUPFAM" id="SSF51998">
    <property type="entry name" value="PFL-like glycyl radical enzymes"/>
    <property type="match status" value="1"/>
</dbReference>
<organism evidence="1 2">
    <name type="scientific">Bailinhaonella thermotolerans</name>
    <dbReference type="NCBI Taxonomy" id="1070861"/>
    <lineage>
        <taxon>Bacteria</taxon>
        <taxon>Bacillati</taxon>
        <taxon>Actinomycetota</taxon>
        <taxon>Actinomycetes</taxon>
        <taxon>Streptosporangiales</taxon>
        <taxon>Streptosporangiaceae</taxon>
        <taxon>Bailinhaonella</taxon>
    </lineage>
</organism>
<protein>
    <submittedName>
        <fullName evidence="1">DUF711 family protein</fullName>
    </submittedName>
</protein>
<sequence>MGSPPIRTITLGVAEPHPIAPRVVSEAVARLRRAEAGFRNAGYEVQTVRLSTRAVFADMADRKPDEIVSYAHSLQRVLDDLGVAFCSLGPAPAADPGFPLDRLDAIADLLVGAPSIICTVQLGTAEHGVRAEAAPYAALVIRRLADETPEGFGNFNFAGLACVEPGGPFFPAAYHDGPETFTIGLQGASVARAALEGLDGPGSSEAPAPEEITTRTRDALTRAATPVIALAGELAERIGTPFGGIDLSPAPAGEDSIAAALESCVGAPIGSPGTLTAAAALTRGIQTTGLPTRGYNGLMLPVMEDVLLARRWAERHVNAQQLLAYSAVCGTGLDTVPLPGDATRDQLARLLLDVATLAVRLRKPLSARLFPVPGTISGDRTAFTSPYLVNTVTGW</sequence>
<name>A0A3A4ASA1_9ACTN</name>
<dbReference type="PANTHER" id="PTHR37560:SF2">
    <property type="entry name" value="DUF711 DOMAIN-CONTAINING PROTEIN"/>
    <property type="match status" value="1"/>
</dbReference>
<reference evidence="1 2" key="1">
    <citation type="submission" date="2018-09" db="EMBL/GenBank/DDBJ databases">
        <title>YIM 75507 draft genome.</title>
        <authorList>
            <person name="Tang S."/>
            <person name="Feng Y."/>
        </authorList>
    </citation>
    <scope>NUCLEOTIDE SEQUENCE [LARGE SCALE GENOMIC DNA]</scope>
    <source>
        <strain evidence="1 2">YIM 75507</strain>
    </source>
</reference>
<evidence type="ECO:0000313" key="1">
    <source>
        <dbReference type="EMBL" id="RJL32768.1"/>
    </source>
</evidence>
<dbReference type="Proteomes" id="UP000265768">
    <property type="component" value="Unassembled WGS sequence"/>
</dbReference>
<dbReference type="AlphaFoldDB" id="A0A3A4ASA1"/>
<dbReference type="InterPro" id="IPR007841">
    <property type="entry name" value="UPF0210"/>
</dbReference>
<dbReference type="EMBL" id="QZEY01000004">
    <property type="protein sequence ID" value="RJL32768.1"/>
    <property type="molecule type" value="Genomic_DNA"/>
</dbReference>
<evidence type="ECO:0000313" key="2">
    <source>
        <dbReference type="Proteomes" id="UP000265768"/>
    </source>
</evidence>
<gene>
    <name evidence="1" type="ORF">D5H75_14955</name>
</gene>
<dbReference type="RefSeq" id="WP_119927018.1">
    <property type="nucleotide sequence ID" value="NZ_QZEY01000004.1"/>
</dbReference>
<dbReference type="PANTHER" id="PTHR37560">
    <property type="entry name" value="UPF0210 PROTEIN SPR0218"/>
    <property type="match status" value="1"/>
</dbReference>
<comment type="caution">
    <text evidence="1">The sequence shown here is derived from an EMBL/GenBank/DDBJ whole genome shotgun (WGS) entry which is preliminary data.</text>
</comment>
<accession>A0A3A4ASA1</accession>
<dbReference type="Gene3D" id="3.20.70.20">
    <property type="match status" value="1"/>
</dbReference>
<keyword evidence="2" id="KW-1185">Reference proteome</keyword>
<dbReference type="Pfam" id="PF05167">
    <property type="entry name" value="DUF711"/>
    <property type="match status" value="1"/>
</dbReference>
<proteinExistence type="predicted"/>
<dbReference type="OrthoDB" id="9763001at2"/>